<dbReference type="EMBL" id="CP053985">
    <property type="protein sequence ID" value="QKH34858.1"/>
    <property type="molecule type" value="Genomic_DNA"/>
</dbReference>
<organism evidence="3 4">
    <name type="scientific">Achromobacter pestifer</name>
    <dbReference type="NCBI Taxonomy" id="1353889"/>
    <lineage>
        <taxon>Bacteria</taxon>
        <taxon>Pseudomonadati</taxon>
        <taxon>Pseudomonadota</taxon>
        <taxon>Betaproteobacteria</taxon>
        <taxon>Burkholderiales</taxon>
        <taxon>Alcaligenaceae</taxon>
        <taxon>Achromobacter</taxon>
    </lineage>
</organism>
<evidence type="ECO:0000256" key="2">
    <source>
        <dbReference type="SAM" id="SignalP"/>
    </source>
</evidence>
<dbReference type="AlphaFoldDB" id="A0A7D4HY45"/>
<feature type="signal peptide" evidence="2">
    <location>
        <begin position="1"/>
        <end position="28"/>
    </location>
</feature>
<dbReference type="Gene3D" id="3.40.190.10">
    <property type="entry name" value="Periplasmic binding protein-like II"/>
    <property type="match status" value="1"/>
</dbReference>
<dbReference type="RefSeq" id="WP_088138498.1">
    <property type="nucleotide sequence ID" value="NZ_CP053985.1"/>
</dbReference>
<evidence type="ECO:0000313" key="3">
    <source>
        <dbReference type="EMBL" id="QKH34858.1"/>
    </source>
</evidence>
<dbReference type="Pfam" id="PF03401">
    <property type="entry name" value="TctC"/>
    <property type="match status" value="1"/>
</dbReference>
<evidence type="ECO:0000313" key="4">
    <source>
        <dbReference type="Proteomes" id="UP000500970"/>
    </source>
</evidence>
<evidence type="ECO:0000256" key="1">
    <source>
        <dbReference type="ARBA" id="ARBA00006987"/>
    </source>
</evidence>
<reference evidence="3 4" key="1">
    <citation type="submission" date="2020-05" db="EMBL/GenBank/DDBJ databases">
        <title>FDA dAtabase for Regulatory Grade micrObial Sequences (FDA-ARGOS): Supporting development and validation of Infectious Disease Dx tests.</title>
        <authorList>
            <person name="Sproer C."/>
            <person name="Gronow S."/>
            <person name="Severitt S."/>
            <person name="Schroder I."/>
            <person name="Tallon L."/>
            <person name="Sadzewicz L."/>
            <person name="Zhao X."/>
            <person name="Vavikolanu K."/>
            <person name="Mehta A."/>
            <person name="Aluvathingal J."/>
            <person name="Nadendla S."/>
            <person name="Myers T."/>
            <person name="Yan Y."/>
            <person name="Sichtig H."/>
        </authorList>
    </citation>
    <scope>NUCLEOTIDE SEQUENCE [LARGE SCALE GENOMIC DNA]</scope>
    <source>
        <strain evidence="3 4">FDAARGOS_790</strain>
    </source>
</reference>
<dbReference type="InterPro" id="IPR042100">
    <property type="entry name" value="Bug_dom1"/>
</dbReference>
<dbReference type="Proteomes" id="UP000500970">
    <property type="component" value="Chromosome"/>
</dbReference>
<keyword evidence="4" id="KW-1185">Reference proteome</keyword>
<comment type="similarity">
    <text evidence="1">Belongs to the UPF0065 (bug) family.</text>
</comment>
<dbReference type="KEGG" id="apes:FOC84_07800"/>
<gene>
    <name evidence="3" type="ORF">FOC84_07800</name>
</gene>
<name>A0A7D4HY45_9BURK</name>
<sequence length="330" mass="34776">MNKVRSLAVAIALATGAAGTLGASAAHAADKYPSKPIRVIVPFAPGGSTDIIARLVTQRMSQELGQPMVVENKGGAGGAIGASEAARADADGYTLSIATVSTMAVNPACRPNDLPYDPIKDFQPVTNFANTANVVAVNPKFPAKDFKGFLEELKKNPGKYSYGSSGTCGVLHLMGESFKMATGTDIVHVPYKGSGPAVADAVGGQIEILFDNLPSSMPQIQAGKLRAMAIAWPTNIEAIKDVPTFKDAGFPVLNQPVWYGLLAPKGTPMEVVNKLRDAAVVALKDPKVIKALDDQGSAPSGNTPEEFAKEIKEQYDWAKDVVKKQNIKLD</sequence>
<protein>
    <submittedName>
        <fullName evidence="3">Tripartite tricarboxylate transporter substrate binding protein BugE</fullName>
    </submittedName>
</protein>
<feature type="chain" id="PRO_5028809518" evidence="2">
    <location>
        <begin position="29"/>
        <end position="330"/>
    </location>
</feature>
<dbReference type="PANTHER" id="PTHR42928:SF5">
    <property type="entry name" value="BLR1237 PROTEIN"/>
    <property type="match status" value="1"/>
</dbReference>
<dbReference type="PIRSF" id="PIRSF017082">
    <property type="entry name" value="YflP"/>
    <property type="match status" value="1"/>
</dbReference>
<accession>A0A7D4HY45</accession>
<dbReference type="CDD" id="cd13577">
    <property type="entry name" value="PBP2_BugE_Glu"/>
    <property type="match status" value="1"/>
</dbReference>
<dbReference type="PANTHER" id="PTHR42928">
    <property type="entry name" value="TRICARBOXYLATE-BINDING PROTEIN"/>
    <property type="match status" value="1"/>
</dbReference>
<proteinExistence type="inferred from homology"/>
<dbReference type="SUPFAM" id="SSF53850">
    <property type="entry name" value="Periplasmic binding protein-like II"/>
    <property type="match status" value="1"/>
</dbReference>
<keyword evidence="2" id="KW-0732">Signal</keyword>
<dbReference type="InterPro" id="IPR005064">
    <property type="entry name" value="BUG"/>
</dbReference>
<dbReference type="Gene3D" id="3.40.190.150">
    <property type="entry name" value="Bordetella uptake gene, domain 1"/>
    <property type="match status" value="1"/>
</dbReference>